<organism evidence="1 2">
    <name type="scientific">Xylella fastidiosa</name>
    <dbReference type="NCBI Taxonomy" id="2371"/>
    <lineage>
        <taxon>Bacteria</taxon>
        <taxon>Pseudomonadati</taxon>
        <taxon>Pseudomonadota</taxon>
        <taxon>Gammaproteobacteria</taxon>
        <taxon>Lysobacterales</taxon>
        <taxon>Lysobacteraceae</taxon>
        <taxon>Xylella</taxon>
    </lineage>
</organism>
<gene>
    <name evidence="1" type="ORF">XFHB_13450</name>
</gene>
<reference evidence="2" key="1">
    <citation type="submission" date="2014-11" db="EMBL/GenBank/DDBJ databases">
        <title>Xylella fastidiosa Hib4 Genome Sequencing.</title>
        <authorList>
            <person name="Pierry P.M."/>
            <person name="da Silva A.M."/>
        </authorList>
    </citation>
    <scope>NUCLEOTIDE SEQUENCE [LARGE SCALE GENOMIC DNA]</scope>
    <source>
        <strain evidence="2">Hib4</strain>
    </source>
</reference>
<protein>
    <submittedName>
        <fullName evidence="1">Uncharacterized protein</fullName>
    </submittedName>
</protein>
<proteinExistence type="predicted"/>
<dbReference type="AlphaFoldDB" id="A0ABD7BXW2"/>
<evidence type="ECO:0000313" key="1">
    <source>
        <dbReference type="EMBL" id="QPB72664.1"/>
    </source>
</evidence>
<dbReference type="Proteomes" id="UP000196980">
    <property type="component" value="Chromosome"/>
</dbReference>
<accession>A0ABD7BXW2</accession>
<dbReference type="KEGG" id="xfh:XFHB_13450"/>
<name>A0ABD7BXW2_XYLFS</name>
<dbReference type="EMBL" id="CP009885">
    <property type="protein sequence ID" value="QPB72664.1"/>
    <property type="molecule type" value="Genomic_DNA"/>
</dbReference>
<sequence length="53" mass="5885">MNERHQYLYCPVNHAMAVLTLKKASSSLVFASLGLGGFAMRENAKTSSEQCHR</sequence>
<evidence type="ECO:0000313" key="2">
    <source>
        <dbReference type="Proteomes" id="UP000196980"/>
    </source>
</evidence>